<dbReference type="PANTHER" id="PTHR32254">
    <property type="entry name" value="EXPRESSED PROTEIN"/>
    <property type="match status" value="1"/>
</dbReference>
<dbReference type="KEGG" id="aprc:113853592"/>
<organism evidence="2 3">
    <name type="scientific">Abrus precatorius</name>
    <name type="common">Indian licorice</name>
    <name type="synonym">Glycine abrus</name>
    <dbReference type="NCBI Taxonomy" id="3816"/>
    <lineage>
        <taxon>Eukaryota</taxon>
        <taxon>Viridiplantae</taxon>
        <taxon>Streptophyta</taxon>
        <taxon>Embryophyta</taxon>
        <taxon>Tracheophyta</taxon>
        <taxon>Spermatophyta</taxon>
        <taxon>Magnoliopsida</taxon>
        <taxon>eudicotyledons</taxon>
        <taxon>Gunneridae</taxon>
        <taxon>Pentapetalae</taxon>
        <taxon>rosids</taxon>
        <taxon>fabids</taxon>
        <taxon>Fabales</taxon>
        <taxon>Fabaceae</taxon>
        <taxon>Papilionoideae</taxon>
        <taxon>50 kb inversion clade</taxon>
        <taxon>NPAAA clade</taxon>
        <taxon>indigoferoid/millettioid clade</taxon>
        <taxon>Abreae</taxon>
        <taxon>Abrus</taxon>
    </lineage>
</organism>
<proteinExistence type="predicted"/>
<reference evidence="2" key="1">
    <citation type="journal article" date="2019" name="Toxins">
        <title>Detection of Abrin-Like and Prepropulchellin-Like Toxin Genes and Transcripts Using Whole Genome Sequencing and Full-Length Transcript Sequencing of Abrus precatorius.</title>
        <authorList>
            <person name="Hovde B.T."/>
            <person name="Daligault H.E."/>
            <person name="Hanschen E.R."/>
            <person name="Kunde Y.A."/>
            <person name="Johnson M.B."/>
            <person name="Starkenburg S.R."/>
            <person name="Johnson S.L."/>
        </authorList>
    </citation>
    <scope>NUCLEOTIDE SEQUENCE [LARGE SCALE GENOMIC DNA]</scope>
</reference>
<dbReference type="OrthoDB" id="1898954at2759"/>
<dbReference type="InterPro" id="IPR010471">
    <property type="entry name" value="DUF1068"/>
</dbReference>
<sequence length="185" mass="20390">MGKRCDGVVVRVGLGMVAVCIAGYILGPPLYWHLLEVIKHSSSVCAPCICDCSSHPIISIPQGFSNSSFGDCAKHNPEVDVDTEKDVAELLSEELNLRETEALKYQQRTNMALLESKKIASQYQKEADKCNSGMETCEEARDKAEMALVAQKKLTALWELRARQKGWKEGIAKSKTQSKGKVQTS</sequence>
<dbReference type="RefSeq" id="XP_027339844.1">
    <property type="nucleotide sequence ID" value="XM_027484043.1"/>
</dbReference>
<accession>A0A8B8K9I4</accession>
<evidence type="ECO:0000313" key="3">
    <source>
        <dbReference type="RefSeq" id="XP_027339844.1"/>
    </source>
</evidence>
<keyword evidence="1" id="KW-0472">Membrane</keyword>
<evidence type="ECO:0000256" key="1">
    <source>
        <dbReference type="SAM" id="Phobius"/>
    </source>
</evidence>
<evidence type="ECO:0000313" key="2">
    <source>
        <dbReference type="Proteomes" id="UP000694853"/>
    </source>
</evidence>
<dbReference type="Proteomes" id="UP000694853">
    <property type="component" value="Unplaced"/>
</dbReference>
<dbReference type="Pfam" id="PF06364">
    <property type="entry name" value="DUF1068"/>
    <property type="match status" value="1"/>
</dbReference>
<feature type="transmembrane region" description="Helical" evidence="1">
    <location>
        <begin position="12"/>
        <end position="32"/>
    </location>
</feature>
<reference evidence="3" key="2">
    <citation type="submission" date="2025-08" db="UniProtKB">
        <authorList>
            <consortium name="RefSeq"/>
        </authorList>
    </citation>
    <scope>IDENTIFICATION</scope>
    <source>
        <tissue evidence="3">Young leaves</tissue>
    </source>
</reference>
<keyword evidence="2" id="KW-1185">Reference proteome</keyword>
<dbReference type="PANTHER" id="PTHR32254:SF14">
    <property type="entry name" value="EXPRESSED PROTEIN"/>
    <property type="match status" value="1"/>
</dbReference>
<name>A0A8B8K9I4_ABRPR</name>
<keyword evidence="1" id="KW-0812">Transmembrane</keyword>
<gene>
    <name evidence="3" type="primary">LOC113853592</name>
</gene>
<dbReference type="GeneID" id="113853592"/>
<protein>
    <submittedName>
        <fullName evidence="3">Uncharacterized protein LOC113853592</fullName>
    </submittedName>
</protein>
<keyword evidence="1" id="KW-1133">Transmembrane helix</keyword>
<dbReference type="AlphaFoldDB" id="A0A8B8K9I4"/>